<accession>A0A453CZM8</accession>
<reference evidence="2" key="4">
    <citation type="submission" date="2019-03" db="UniProtKB">
        <authorList>
            <consortium name="EnsemblPlants"/>
        </authorList>
    </citation>
    <scope>IDENTIFICATION</scope>
</reference>
<reference evidence="3" key="1">
    <citation type="journal article" date="2014" name="Science">
        <title>Ancient hybridizations among the ancestral genomes of bread wheat.</title>
        <authorList>
            <consortium name="International Wheat Genome Sequencing Consortium,"/>
            <person name="Marcussen T."/>
            <person name="Sandve S.R."/>
            <person name="Heier L."/>
            <person name="Spannagl M."/>
            <person name="Pfeifer M."/>
            <person name="Jakobsen K.S."/>
            <person name="Wulff B.B."/>
            <person name="Steuernagel B."/>
            <person name="Mayer K.F."/>
            <person name="Olsen O.A."/>
        </authorList>
    </citation>
    <scope>NUCLEOTIDE SEQUENCE [LARGE SCALE GENOMIC DNA]</scope>
    <source>
        <strain evidence="3">cv. AL8/78</strain>
    </source>
</reference>
<evidence type="ECO:0000259" key="1">
    <source>
        <dbReference type="Pfam" id="PF24626"/>
    </source>
</evidence>
<name>A0A453CZM8_AEGTS</name>
<dbReference type="Proteomes" id="UP000015105">
    <property type="component" value="Chromosome 2D"/>
</dbReference>
<reference evidence="3" key="2">
    <citation type="journal article" date="2017" name="Nat. Plants">
        <title>The Aegilops tauschii genome reveals multiple impacts of transposons.</title>
        <authorList>
            <person name="Zhao G."/>
            <person name="Zou C."/>
            <person name="Li K."/>
            <person name="Wang K."/>
            <person name="Li T."/>
            <person name="Gao L."/>
            <person name="Zhang X."/>
            <person name="Wang H."/>
            <person name="Yang Z."/>
            <person name="Liu X."/>
            <person name="Jiang W."/>
            <person name="Mao L."/>
            <person name="Kong X."/>
            <person name="Jiao Y."/>
            <person name="Jia J."/>
        </authorList>
    </citation>
    <scope>NUCLEOTIDE SEQUENCE [LARGE SCALE GENOMIC DNA]</scope>
    <source>
        <strain evidence="3">cv. AL8/78</strain>
    </source>
</reference>
<reference evidence="2" key="3">
    <citation type="journal article" date="2017" name="Nature">
        <title>Genome sequence of the progenitor of the wheat D genome Aegilops tauschii.</title>
        <authorList>
            <person name="Luo M.C."/>
            <person name="Gu Y.Q."/>
            <person name="Puiu D."/>
            <person name="Wang H."/>
            <person name="Twardziok S.O."/>
            <person name="Deal K.R."/>
            <person name="Huo N."/>
            <person name="Zhu T."/>
            <person name="Wang L."/>
            <person name="Wang Y."/>
            <person name="McGuire P.E."/>
            <person name="Liu S."/>
            <person name="Long H."/>
            <person name="Ramasamy R.K."/>
            <person name="Rodriguez J.C."/>
            <person name="Van S.L."/>
            <person name="Yuan L."/>
            <person name="Wang Z."/>
            <person name="Xia Z."/>
            <person name="Xiao L."/>
            <person name="Anderson O.D."/>
            <person name="Ouyang S."/>
            <person name="Liang Y."/>
            <person name="Zimin A.V."/>
            <person name="Pertea G."/>
            <person name="Qi P."/>
            <person name="Bennetzen J.L."/>
            <person name="Dai X."/>
            <person name="Dawson M.W."/>
            <person name="Muller H.G."/>
            <person name="Kugler K."/>
            <person name="Rivarola-Duarte L."/>
            <person name="Spannagl M."/>
            <person name="Mayer K.F.X."/>
            <person name="Lu F.H."/>
            <person name="Bevan M.W."/>
            <person name="Leroy P."/>
            <person name="Li P."/>
            <person name="You F.M."/>
            <person name="Sun Q."/>
            <person name="Liu Z."/>
            <person name="Lyons E."/>
            <person name="Wicker T."/>
            <person name="Salzberg S.L."/>
            <person name="Devos K.M."/>
            <person name="Dvorak J."/>
        </authorList>
    </citation>
    <scope>NUCLEOTIDE SEQUENCE [LARGE SCALE GENOMIC DNA]</scope>
    <source>
        <strain evidence="2">cv. AL8/78</strain>
    </source>
</reference>
<dbReference type="AlphaFoldDB" id="A0A453CZM8"/>
<evidence type="ECO:0000313" key="2">
    <source>
        <dbReference type="EnsemblPlants" id="AET2Gv21030300.1"/>
    </source>
</evidence>
<dbReference type="EnsemblPlants" id="AET2Gv21030300.1">
    <property type="protein sequence ID" value="AET2Gv21030300.1"/>
    <property type="gene ID" value="AET2Gv21030300"/>
</dbReference>
<organism evidence="2 3">
    <name type="scientific">Aegilops tauschii subsp. strangulata</name>
    <name type="common">Goatgrass</name>
    <dbReference type="NCBI Taxonomy" id="200361"/>
    <lineage>
        <taxon>Eukaryota</taxon>
        <taxon>Viridiplantae</taxon>
        <taxon>Streptophyta</taxon>
        <taxon>Embryophyta</taxon>
        <taxon>Tracheophyta</taxon>
        <taxon>Spermatophyta</taxon>
        <taxon>Magnoliopsida</taxon>
        <taxon>Liliopsida</taxon>
        <taxon>Poales</taxon>
        <taxon>Poaceae</taxon>
        <taxon>BOP clade</taxon>
        <taxon>Pooideae</taxon>
        <taxon>Triticodae</taxon>
        <taxon>Triticeae</taxon>
        <taxon>Triticinae</taxon>
        <taxon>Aegilops</taxon>
    </lineage>
</organism>
<feature type="domain" description="Tf2-1-like SH3-like" evidence="1">
    <location>
        <begin position="2"/>
        <end position="33"/>
    </location>
</feature>
<dbReference type="InterPro" id="IPR056924">
    <property type="entry name" value="SH3_Tf2-1"/>
</dbReference>
<reference evidence="2" key="5">
    <citation type="journal article" date="2021" name="G3 (Bethesda)">
        <title>Aegilops tauschii genome assembly Aet v5.0 features greater sequence contiguity and improved annotation.</title>
        <authorList>
            <person name="Wang L."/>
            <person name="Zhu T."/>
            <person name="Rodriguez J.C."/>
            <person name="Deal K.R."/>
            <person name="Dubcovsky J."/>
            <person name="McGuire P.E."/>
            <person name="Lux T."/>
            <person name="Spannagl M."/>
            <person name="Mayer K.F.X."/>
            <person name="Baldrich P."/>
            <person name="Meyers B.C."/>
            <person name="Huo N."/>
            <person name="Gu Y.Q."/>
            <person name="Zhou H."/>
            <person name="Devos K.M."/>
            <person name="Bennetzen J.L."/>
            <person name="Unver T."/>
            <person name="Budak H."/>
            <person name="Gulick P.J."/>
            <person name="Galiba G."/>
            <person name="Kalapos B."/>
            <person name="Nelson D.R."/>
            <person name="Li P."/>
            <person name="You F.M."/>
            <person name="Luo M.C."/>
            <person name="Dvorak J."/>
        </authorList>
    </citation>
    <scope>NUCLEOTIDE SEQUENCE [LARGE SCALE GENOMIC DNA]</scope>
    <source>
        <strain evidence="2">cv. AL8/78</strain>
    </source>
</reference>
<sequence>MIIQKIGKMAHKLQFRDHVKIHHVIHVSQLKKHIGSKSIPSPNLPMVTSDRTIKIGPASVLQVRQVPRNNLLVCS</sequence>
<keyword evidence="3" id="KW-1185">Reference proteome</keyword>
<dbReference type="Pfam" id="PF24626">
    <property type="entry name" value="SH3_Tf2-1"/>
    <property type="match status" value="1"/>
</dbReference>
<evidence type="ECO:0000313" key="3">
    <source>
        <dbReference type="Proteomes" id="UP000015105"/>
    </source>
</evidence>
<proteinExistence type="predicted"/>
<dbReference type="Gramene" id="AET2Gv21030300.1">
    <property type="protein sequence ID" value="AET2Gv21030300.1"/>
    <property type="gene ID" value="AET2Gv21030300"/>
</dbReference>
<protein>
    <recommendedName>
        <fullName evidence="1">Tf2-1-like SH3-like domain-containing protein</fullName>
    </recommendedName>
</protein>